<evidence type="ECO:0000313" key="2">
    <source>
        <dbReference type="Proteomes" id="UP000248863"/>
    </source>
</evidence>
<protein>
    <recommendedName>
        <fullName evidence="3">Head-tail adaptor protein</fullName>
    </recommendedName>
</protein>
<comment type="caution">
    <text evidence="1">The sequence shown here is derived from an EMBL/GenBank/DDBJ whole genome shotgun (WGS) entry which is preliminary data.</text>
</comment>
<gene>
    <name evidence="1" type="ORF">CH338_05960</name>
</gene>
<evidence type="ECO:0008006" key="3">
    <source>
        <dbReference type="Google" id="ProtNLM"/>
    </source>
</evidence>
<keyword evidence="2" id="KW-1185">Reference proteome</keyword>
<dbReference type="Proteomes" id="UP000248863">
    <property type="component" value="Unassembled WGS sequence"/>
</dbReference>
<dbReference type="OrthoDB" id="7478737at2"/>
<dbReference type="AlphaFoldDB" id="A0A327KNR4"/>
<reference evidence="1 2" key="1">
    <citation type="submission" date="2017-07" db="EMBL/GenBank/DDBJ databases">
        <title>Draft Genome Sequences of Select Purple Nonsulfur Bacteria.</title>
        <authorList>
            <person name="Lasarre B."/>
            <person name="Mckinlay J.B."/>
        </authorList>
    </citation>
    <scope>NUCLEOTIDE SEQUENCE [LARGE SCALE GENOMIC DNA]</scope>
    <source>
        <strain evidence="1 2">DSM 11907</strain>
    </source>
</reference>
<dbReference type="InterPro" id="IPR008767">
    <property type="entry name" value="Phage_SPP1_head-tail_adaptor"/>
</dbReference>
<sequence>MLAGQLDRVIDLQRMEVIEDPVTGEWQEVFTTYATERAKLAETGGREFFAANTTIAEQKATFLIRWRGDVLVTDRVSYGGKAYNINSTREVGRRVGLELQCTVRP</sequence>
<dbReference type="EMBL" id="NPEU01000039">
    <property type="protein sequence ID" value="RAI40530.1"/>
    <property type="molecule type" value="Genomic_DNA"/>
</dbReference>
<organism evidence="1 2">
    <name type="scientific">Rhodoplanes elegans</name>
    <dbReference type="NCBI Taxonomy" id="29408"/>
    <lineage>
        <taxon>Bacteria</taxon>
        <taxon>Pseudomonadati</taxon>
        <taxon>Pseudomonadota</taxon>
        <taxon>Alphaproteobacteria</taxon>
        <taxon>Hyphomicrobiales</taxon>
        <taxon>Nitrobacteraceae</taxon>
        <taxon>Rhodoplanes</taxon>
    </lineage>
</organism>
<dbReference type="RefSeq" id="WP_111356217.1">
    <property type="nucleotide sequence ID" value="NZ_NHSK01000077.1"/>
</dbReference>
<dbReference type="NCBIfam" id="TIGR01563">
    <property type="entry name" value="gp16_SPP1"/>
    <property type="match status" value="1"/>
</dbReference>
<evidence type="ECO:0000313" key="1">
    <source>
        <dbReference type="EMBL" id="RAI40530.1"/>
    </source>
</evidence>
<proteinExistence type="predicted"/>
<dbReference type="Pfam" id="PF05521">
    <property type="entry name" value="Phage_HCP"/>
    <property type="match status" value="1"/>
</dbReference>
<dbReference type="Gene3D" id="2.40.10.270">
    <property type="entry name" value="Bacteriophage SPP1 head-tail adaptor protein"/>
    <property type="match status" value="1"/>
</dbReference>
<dbReference type="InterPro" id="IPR038666">
    <property type="entry name" value="SSP1_head-tail_sf"/>
</dbReference>
<accession>A0A327KNR4</accession>
<name>A0A327KNR4_9BRAD</name>